<evidence type="ECO:0000313" key="1">
    <source>
        <dbReference type="EMBL" id="KAI4801936.1"/>
    </source>
</evidence>
<dbReference type="Proteomes" id="UP001057452">
    <property type="component" value="Chromosome 24"/>
</dbReference>
<feature type="non-terminal residue" evidence="1">
    <location>
        <position position="1"/>
    </location>
</feature>
<keyword evidence="2" id="KW-1185">Reference proteome</keyword>
<evidence type="ECO:0000313" key="2">
    <source>
        <dbReference type="Proteomes" id="UP001057452"/>
    </source>
</evidence>
<organism evidence="1 2">
    <name type="scientific">Chaenocephalus aceratus</name>
    <name type="common">Blackfin icefish</name>
    <name type="synonym">Chaenichthys aceratus</name>
    <dbReference type="NCBI Taxonomy" id="36190"/>
    <lineage>
        <taxon>Eukaryota</taxon>
        <taxon>Metazoa</taxon>
        <taxon>Chordata</taxon>
        <taxon>Craniata</taxon>
        <taxon>Vertebrata</taxon>
        <taxon>Euteleostomi</taxon>
        <taxon>Actinopterygii</taxon>
        <taxon>Neopterygii</taxon>
        <taxon>Teleostei</taxon>
        <taxon>Neoteleostei</taxon>
        <taxon>Acanthomorphata</taxon>
        <taxon>Eupercaria</taxon>
        <taxon>Perciformes</taxon>
        <taxon>Notothenioidei</taxon>
        <taxon>Channichthyidae</taxon>
        <taxon>Chaenocephalus</taxon>
    </lineage>
</organism>
<comment type="caution">
    <text evidence="1">The sequence shown here is derived from an EMBL/GenBank/DDBJ whole genome shotgun (WGS) entry which is preliminary data.</text>
</comment>
<reference evidence="1" key="1">
    <citation type="submission" date="2022-05" db="EMBL/GenBank/DDBJ databases">
        <title>Chromosome-level genome of Chaenocephalus aceratus.</title>
        <authorList>
            <person name="Park H."/>
        </authorList>
    </citation>
    <scope>NUCLEOTIDE SEQUENCE</scope>
    <source>
        <strain evidence="1">KU_202001</strain>
    </source>
</reference>
<accession>A0ACB9VPP6</accession>
<dbReference type="EMBL" id="CM043808">
    <property type="protein sequence ID" value="KAI4801936.1"/>
    <property type="molecule type" value="Genomic_DNA"/>
</dbReference>
<proteinExistence type="predicted"/>
<name>A0ACB9VPP6_CHAAC</name>
<feature type="non-terminal residue" evidence="1">
    <location>
        <position position="142"/>
    </location>
</feature>
<protein>
    <submittedName>
        <fullName evidence="1">Uncharacterized protein</fullName>
    </submittedName>
</protein>
<sequence>RVSFQFTKEPVFSGLCSSAHTVEGLSGCHKERWPQDLLVEGILDTKCNPWPFGEGLGPLTWMPRERCCSWDSTLERRCWCCKQADQHVRTLKSASNPSSPSPSGSWIIELPPPLSFSWEPQRLSMSRLVHLSALAALGLTPE</sequence>
<gene>
    <name evidence="1" type="ORF">KUCAC02_019803</name>
</gene>